<protein>
    <submittedName>
        <fullName evidence="2">PspA/IM30 family protein</fullName>
    </submittedName>
</protein>
<evidence type="ECO:0000313" key="2">
    <source>
        <dbReference type="EMBL" id="MBR1136512.1"/>
    </source>
</evidence>
<dbReference type="PANTHER" id="PTHR31088">
    <property type="entry name" value="MEMBRANE-ASSOCIATED PROTEIN VIPP1, CHLOROPLASTIC"/>
    <property type="match status" value="1"/>
</dbReference>
<comment type="caution">
    <text evidence="2">The sequence shown here is derived from an EMBL/GenBank/DDBJ whole genome shotgun (WGS) entry which is preliminary data.</text>
</comment>
<dbReference type="InterPro" id="IPR007157">
    <property type="entry name" value="PspA_VIPP1"/>
</dbReference>
<accession>A0ABS5G5C3</accession>
<proteinExistence type="inferred from homology"/>
<dbReference type="Proteomes" id="UP001314635">
    <property type="component" value="Unassembled WGS sequence"/>
</dbReference>
<dbReference type="EMBL" id="JAFCLK010000010">
    <property type="protein sequence ID" value="MBR1136512.1"/>
    <property type="molecule type" value="Genomic_DNA"/>
</dbReference>
<sequence>MFKTVLTLFRGTVAVAEEELQDRTALVILDQQMRDAAAAVERSKRALALAIAQDQQEGRRLEATLTRIADLEVRATAALDGGREDLAREAAQAIAGLEAERDAAKTARALFATEITRLKKHVAGAEARIAELDRGRRIARAAEAVRNLRRGGIEAARPYECTLPEAEATLKRLRERQMEAQAADEALMELDAATGPITTAEKLAEQGFGPRIKTTADDVLARLKAGRTAPAN</sequence>
<keyword evidence="3" id="KW-1185">Reference proteome</keyword>
<evidence type="ECO:0000313" key="3">
    <source>
        <dbReference type="Proteomes" id="UP001314635"/>
    </source>
</evidence>
<dbReference type="Pfam" id="PF04012">
    <property type="entry name" value="PspA_IM30"/>
    <property type="match status" value="1"/>
</dbReference>
<evidence type="ECO:0000256" key="1">
    <source>
        <dbReference type="ARBA" id="ARBA00043985"/>
    </source>
</evidence>
<gene>
    <name evidence="2" type="ORF">JQ619_12115</name>
</gene>
<reference evidence="3" key="1">
    <citation type="journal article" date="2021" name="ISME J.">
        <title>Evolutionary origin and ecological implication of a unique nif island in free-living Bradyrhizobium lineages.</title>
        <authorList>
            <person name="Tao J."/>
        </authorList>
    </citation>
    <scope>NUCLEOTIDE SEQUENCE [LARGE SCALE GENOMIC DNA]</scope>
    <source>
        <strain evidence="3">SZCCT0094</strain>
    </source>
</reference>
<dbReference type="RefSeq" id="WP_012041883.1">
    <property type="nucleotide sequence ID" value="NZ_JABFDP010000022.1"/>
</dbReference>
<dbReference type="PANTHER" id="PTHR31088:SF9">
    <property type="entry name" value="PHAGE SHOCK PROTEIN A"/>
    <property type="match status" value="1"/>
</dbReference>
<organism evidence="2 3">
    <name type="scientific">Bradyrhizobium denitrificans</name>
    <dbReference type="NCBI Taxonomy" id="2734912"/>
    <lineage>
        <taxon>Bacteria</taxon>
        <taxon>Pseudomonadati</taxon>
        <taxon>Pseudomonadota</taxon>
        <taxon>Alphaproteobacteria</taxon>
        <taxon>Hyphomicrobiales</taxon>
        <taxon>Nitrobacteraceae</taxon>
        <taxon>Bradyrhizobium</taxon>
    </lineage>
</organism>
<name>A0ABS5G5C3_9BRAD</name>
<comment type="similarity">
    <text evidence="1">Belongs to the PspA/Vipp/IM30 family.</text>
</comment>